<dbReference type="GO" id="GO:0016491">
    <property type="term" value="F:oxidoreductase activity"/>
    <property type="evidence" value="ECO:0007669"/>
    <property type="project" value="InterPro"/>
</dbReference>
<dbReference type="InterPro" id="IPR012368">
    <property type="entry name" value="OxRdtase_Mopterin-bd_su_IorB"/>
</dbReference>
<dbReference type="Gene3D" id="3.90.1170.50">
    <property type="entry name" value="Aldehyde oxidase/xanthine dehydrogenase, a/b hammerhead"/>
    <property type="match status" value="1"/>
</dbReference>
<dbReference type="Pfam" id="PF20256">
    <property type="entry name" value="MoCoBD_2"/>
    <property type="match status" value="2"/>
</dbReference>
<dbReference type="AlphaFoldDB" id="A0A4Y6UKQ7"/>
<sequence>MAKIEQIARKSDKSLQTRRSFLMTAAGAGLMFGFARNSRAAVSFPDANLPPESAFEPNIWCSISPDGSINVNIVRAEMGQHVGTSLARIIADEMEADWNHIKITEVDTSPKWAGKYVTGGSWSVWSTWDIFRQAGAAARTIMLEEGAKLLGAPPSQCTARNSIISYKNNKISYGEIVARAKPTRHFSPDEMAKLPLKPASEHRLISKPVDALDIPTKTTGQAVYGIDVKLEGMVYARPKIPPTRYDATIEFIDDTKAKEVPGYIRYIILDDPSHTVSGWVVVLAKSYPAAIRAADALNVEWMVGSAITVSEHDIIEHGRSLIKDPTTGTKVFNDEGALETLSHTKHVIERSYTCASVAHYQLEPVNAVARYHDNMWEIHTGSQWQSLVLPLLAKALQTSEQNIVMRTYLLGGGFGRRLNGDYSIPAVLTSKAIGGAPVKLILTRSDDMAFDSIRSPSLQTIRVALDEPQKKIVAMDYAVTAGWPTLIMASAFMEKGVDGKPYDQFALAGADHWYDMGPLHLRAITNDLANKTFRPGWLRSVSAGWTPWALESFIDEVAHLTHQDPLEFRLSMFTATGRNKGTAPNAVGGAKRQAAVLQKLAEKISYGKNTFPKNTAIGIATSFGQERAMPTWTAGAVQVHVDEKTGVITCQKIWIVMDAGTIVDPGGALAQTEGAALWGLSMALFEGSEIVHGTIKDRNLNTYTPLRISDVPAMDIEFIENTAPPTGLGEPGVAVIAPAIGNAVFNAVGIRLRHMPMRPEDVLKALKEKRS</sequence>
<dbReference type="Proteomes" id="UP000316313">
    <property type="component" value="Chromosome"/>
</dbReference>
<accession>A0A4Y6UKQ7</accession>
<dbReference type="SMART" id="SM01008">
    <property type="entry name" value="Ald_Xan_dh_C"/>
    <property type="match status" value="1"/>
</dbReference>
<dbReference type="Pfam" id="PF02738">
    <property type="entry name" value="MoCoBD_1"/>
    <property type="match status" value="1"/>
</dbReference>
<evidence type="ECO:0000313" key="3">
    <source>
        <dbReference type="Proteomes" id="UP000316313"/>
    </source>
</evidence>
<protein>
    <submittedName>
        <fullName evidence="2">Xanthine dehydrogenase family protein molybdopterin-binding subunit</fullName>
    </submittedName>
</protein>
<dbReference type="InterPro" id="IPR008274">
    <property type="entry name" value="AldOxase/xan_DH_MoCoBD1"/>
</dbReference>
<dbReference type="InterPro" id="IPR000674">
    <property type="entry name" value="Ald_Oxase/Xan_DH_a/b"/>
</dbReference>
<dbReference type="Gene3D" id="3.30.365.10">
    <property type="entry name" value="Aldehyde oxidase/xanthine dehydrogenase, molybdopterin binding domain"/>
    <property type="match status" value="4"/>
</dbReference>
<dbReference type="EMBL" id="CP038141">
    <property type="protein sequence ID" value="QDH16615.1"/>
    <property type="molecule type" value="Genomic_DNA"/>
</dbReference>
<proteinExistence type="predicted"/>
<dbReference type="PANTHER" id="PTHR47495:SF2">
    <property type="entry name" value="ALDEHYDE DEHYDROGENASE"/>
    <property type="match status" value="1"/>
</dbReference>
<gene>
    <name evidence="2" type="ORF">E3D00_02780</name>
</gene>
<dbReference type="InterPro" id="IPR037165">
    <property type="entry name" value="AldOxase/xan_DH_Mopterin-bd_sf"/>
</dbReference>
<dbReference type="RefSeq" id="WP_141459746.1">
    <property type="nucleotide sequence ID" value="NZ_CP038141.1"/>
</dbReference>
<dbReference type="KEGG" id="ssam:E3D00_02780"/>
<reference evidence="2 3" key="1">
    <citation type="submission" date="2019-03" db="EMBL/GenBank/DDBJ databases">
        <title>The complete genome sequence of Swingsia samuiensis NBRC107927(T).</title>
        <authorList>
            <person name="Chua K.-O."/>
            <person name="Chan K.-G."/>
            <person name="See-Too W.-S."/>
        </authorList>
    </citation>
    <scope>NUCLEOTIDE SEQUENCE [LARGE SCALE GENOMIC DNA]</scope>
    <source>
        <strain evidence="2 3">AH83</strain>
    </source>
</reference>
<evidence type="ECO:0000313" key="2">
    <source>
        <dbReference type="EMBL" id="QDH16615.1"/>
    </source>
</evidence>
<dbReference type="OrthoDB" id="9767994at2"/>
<organism evidence="2 3">
    <name type="scientific">Swingsia samuiensis</name>
    <dbReference type="NCBI Taxonomy" id="1293412"/>
    <lineage>
        <taxon>Bacteria</taxon>
        <taxon>Pseudomonadati</taxon>
        <taxon>Pseudomonadota</taxon>
        <taxon>Alphaproteobacteria</taxon>
        <taxon>Acetobacterales</taxon>
        <taxon>Acetobacteraceae</taxon>
        <taxon>Swingsia</taxon>
    </lineage>
</organism>
<dbReference type="SUPFAM" id="SSF56003">
    <property type="entry name" value="Molybdenum cofactor-binding domain"/>
    <property type="match status" value="2"/>
</dbReference>
<name>A0A4Y6UKQ7_9PROT</name>
<keyword evidence="3" id="KW-1185">Reference proteome</keyword>
<dbReference type="InterPro" id="IPR052516">
    <property type="entry name" value="N-heterocyclic_Hydroxylase"/>
</dbReference>
<evidence type="ECO:0000259" key="1">
    <source>
        <dbReference type="SMART" id="SM01008"/>
    </source>
</evidence>
<dbReference type="InterPro" id="IPR046867">
    <property type="entry name" value="AldOxase/xan_DH_MoCoBD2"/>
</dbReference>
<dbReference type="PIRSF" id="PIRSF036389">
    <property type="entry name" value="IOR_B"/>
    <property type="match status" value="1"/>
</dbReference>
<feature type="domain" description="Aldehyde oxidase/xanthine dehydrogenase a/b hammerhead" evidence="1">
    <location>
        <begin position="219"/>
        <end position="305"/>
    </location>
</feature>
<dbReference type="PANTHER" id="PTHR47495">
    <property type="entry name" value="ALDEHYDE DEHYDROGENASE"/>
    <property type="match status" value="1"/>
</dbReference>